<name>A0AAP0ET53_9MAGN</name>
<evidence type="ECO:0000313" key="1">
    <source>
        <dbReference type="EMBL" id="KAK9094509.1"/>
    </source>
</evidence>
<gene>
    <name evidence="1" type="ORF">Scep_025978</name>
</gene>
<reference evidence="1 2" key="1">
    <citation type="submission" date="2024-01" db="EMBL/GenBank/DDBJ databases">
        <title>Genome assemblies of Stephania.</title>
        <authorList>
            <person name="Yang L."/>
        </authorList>
    </citation>
    <scope>NUCLEOTIDE SEQUENCE [LARGE SCALE GENOMIC DNA]</scope>
    <source>
        <strain evidence="1">JXDWG</strain>
        <tissue evidence="1">Leaf</tissue>
    </source>
</reference>
<accession>A0AAP0ET53</accession>
<comment type="caution">
    <text evidence="1">The sequence shown here is derived from an EMBL/GenBank/DDBJ whole genome shotgun (WGS) entry which is preliminary data.</text>
</comment>
<protein>
    <submittedName>
        <fullName evidence="1">Uncharacterized protein</fullName>
    </submittedName>
</protein>
<dbReference type="EMBL" id="JBBNAG010000011">
    <property type="protein sequence ID" value="KAK9094509.1"/>
    <property type="molecule type" value="Genomic_DNA"/>
</dbReference>
<dbReference type="Proteomes" id="UP001419268">
    <property type="component" value="Unassembled WGS sequence"/>
</dbReference>
<dbReference type="AlphaFoldDB" id="A0AAP0ET53"/>
<evidence type="ECO:0000313" key="2">
    <source>
        <dbReference type="Proteomes" id="UP001419268"/>
    </source>
</evidence>
<keyword evidence="2" id="KW-1185">Reference proteome</keyword>
<sequence>MIIMEVVMTPAFLTVQRRLIESHGNLLLLHFSFSVWDPRFYFYLSSSSLATWEAIALRLMVSCFSVFFPFFQGFMRLGSLIIHGEAQKATDLHLSLDTEVESPFHYDLQNCVVICRMNDESGLSCGSKLRVRSSA</sequence>
<proteinExistence type="predicted"/>
<organism evidence="1 2">
    <name type="scientific">Stephania cephalantha</name>
    <dbReference type="NCBI Taxonomy" id="152367"/>
    <lineage>
        <taxon>Eukaryota</taxon>
        <taxon>Viridiplantae</taxon>
        <taxon>Streptophyta</taxon>
        <taxon>Embryophyta</taxon>
        <taxon>Tracheophyta</taxon>
        <taxon>Spermatophyta</taxon>
        <taxon>Magnoliopsida</taxon>
        <taxon>Ranunculales</taxon>
        <taxon>Menispermaceae</taxon>
        <taxon>Menispermoideae</taxon>
        <taxon>Cissampelideae</taxon>
        <taxon>Stephania</taxon>
    </lineage>
</organism>